<evidence type="ECO:0000256" key="1">
    <source>
        <dbReference type="ARBA" id="ARBA00023604"/>
    </source>
</evidence>
<dbReference type="Pfam" id="PF01425">
    <property type="entry name" value="Amidase"/>
    <property type="match status" value="1"/>
</dbReference>
<name>A0A7C8N4W1_9PEZI</name>
<dbReference type="PANTHER" id="PTHR42678">
    <property type="entry name" value="AMIDASE"/>
    <property type="match status" value="1"/>
</dbReference>
<reference evidence="3 4" key="1">
    <citation type="submission" date="2019-12" db="EMBL/GenBank/DDBJ databases">
        <title>Draft genome sequence of the ascomycete Xylaria multiplex DSM 110363.</title>
        <authorList>
            <person name="Buettner E."/>
            <person name="Kellner H."/>
        </authorList>
    </citation>
    <scope>NUCLEOTIDE SEQUENCE [LARGE SCALE GENOMIC DNA]</scope>
    <source>
        <strain evidence="3 4">DSM 110363</strain>
    </source>
</reference>
<proteinExistence type="inferred from homology"/>
<evidence type="ECO:0000259" key="2">
    <source>
        <dbReference type="Pfam" id="PF01425"/>
    </source>
</evidence>
<dbReference type="GO" id="GO:0016491">
    <property type="term" value="F:oxidoreductase activity"/>
    <property type="evidence" value="ECO:0007669"/>
    <property type="project" value="InterPro"/>
</dbReference>
<evidence type="ECO:0000313" key="3">
    <source>
        <dbReference type="EMBL" id="KAF2966617.1"/>
    </source>
</evidence>
<dbReference type="InterPro" id="IPR044053">
    <property type="entry name" value="AsaB-like"/>
</dbReference>
<dbReference type="NCBIfam" id="NF041278">
    <property type="entry name" value="CmcJ_NvfI_EfuI"/>
    <property type="match status" value="1"/>
</dbReference>
<dbReference type="AlphaFoldDB" id="A0A7C8N4W1"/>
<keyword evidence="4" id="KW-1185">Reference proteome</keyword>
<dbReference type="OrthoDB" id="566138at2759"/>
<dbReference type="InParanoid" id="A0A7C8N4W1"/>
<dbReference type="InterPro" id="IPR023631">
    <property type="entry name" value="Amidase_dom"/>
</dbReference>
<comment type="similarity">
    <text evidence="1">Belongs to the asaB hydroxylase/desaturase family.</text>
</comment>
<feature type="domain" description="Amidase" evidence="2">
    <location>
        <begin position="64"/>
        <end position="459"/>
    </location>
</feature>
<dbReference type="SUPFAM" id="SSF75304">
    <property type="entry name" value="Amidase signature (AS) enzymes"/>
    <property type="match status" value="1"/>
</dbReference>
<evidence type="ECO:0000313" key="4">
    <source>
        <dbReference type="Proteomes" id="UP000481858"/>
    </source>
</evidence>
<dbReference type="InterPro" id="IPR036928">
    <property type="entry name" value="AS_sf"/>
</dbReference>
<accession>A0A7C8N4W1</accession>
<comment type="caution">
    <text evidence="3">The sequence shown here is derived from an EMBL/GenBank/DDBJ whole genome shotgun (WGS) entry which is preliminary data.</text>
</comment>
<organism evidence="3 4">
    <name type="scientific">Xylaria multiplex</name>
    <dbReference type="NCBI Taxonomy" id="323545"/>
    <lineage>
        <taxon>Eukaryota</taxon>
        <taxon>Fungi</taxon>
        <taxon>Dikarya</taxon>
        <taxon>Ascomycota</taxon>
        <taxon>Pezizomycotina</taxon>
        <taxon>Sordariomycetes</taxon>
        <taxon>Xylariomycetidae</taxon>
        <taxon>Xylariales</taxon>
        <taxon>Xylariaceae</taxon>
        <taxon>Xylaria</taxon>
    </lineage>
</organism>
<dbReference type="Proteomes" id="UP000481858">
    <property type="component" value="Unassembled WGS sequence"/>
</dbReference>
<dbReference type="EMBL" id="WUBL01000085">
    <property type="protein sequence ID" value="KAF2966617.1"/>
    <property type="molecule type" value="Genomic_DNA"/>
</dbReference>
<dbReference type="Gene3D" id="3.90.1300.10">
    <property type="entry name" value="Amidase signature (AS) domain"/>
    <property type="match status" value="1"/>
</dbReference>
<protein>
    <recommendedName>
        <fullName evidence="2">Amidase domain-containing protein</fullName>
    </recommendedName>
</protein>
<gene>
    <name evidence="3" type="ORF">GQX73_g6989</name>
</gene>
<dbReference type="PANTHER" id="PTHR42678:SF34">
    <property type="entry name" value="OS04G0183300 PROTEIN"/>
    <property type="match status" value="1"/>
</dbReference>
<sequence>MASKSVRGYSRLIILLVISSVLFVGGVIADAILSQEDRTVPPSLLEADIDTLVDGLERGTFSSAYIGRIKEVNNDLNVVNEINPDALSIASQLDAERSKGLVRGPLHGIPILVKDTIATNDLMNTTAGSYALLGAKVPADSTVVQNLRKAGAIILGKTNLSQWGSIRSLNSTNGWSAVGGQTHGVFYPNQDPSGSSSGSGVATTLGLATGCLGGETDGSITDPASYNNIVGVKPTVGLVSRHLVVPISERMDTVGPMTRTVKDAAYILQGIAGVDPLDNYTSAIPGQTVPDFVSACNLSALAGARLGVPRNVISLMANSTTESVVEAFEESLGVLRSAGAIIVENADFPAAEDFLGNYNLNLEIMGADFVVNLKQYLDLLVYNPANITSLVDLRSFTQSSPLEEYKIRDTGIWDAALQNWDNTEPGFWAAYQQALYYCNEGGLLGAIKQHDLDAVILPSHFSWDWAAAVGAPIVSIPMGAYPPNQPVQMDTWGLVETGPNIPFGIGFLGAKFTDAKLIGLAYAYEQRTMAQKTVRPYIVPRFELRDVLGQGTTNGRTTSAFLCDQLALVDCIFLVPIKEDEIQEIQSESDFLVKDPKYEHEKPYQLRYDVGKDFPETNMTEERKPIMIRDFRSFQNSRSLYEYGFTSAKLSRPFAATDFRTNEEVEGSYYPEIEGILRQLYPASDRIKILEHDFRKRHAQFPNKENFEHQQPSVLAHIDFTMKSAARTAEAAFQIAPDQYRRLVTVNFWKSFQGPGNDWPLALCDRRTFRRGLNSSAVDVVYYDSFTENESMYHSPEYFWYYFKDLGDDEVIAFVQTDSDEDRGSGVPHVSFFNPEADEDAMPRRSIEVRAFVFFT</sequence>